<dbReference type="WBParaSite" id="NBR_0002019001-mRNA-1">
    <property type="protein sequence ID" value="NBR_0002019001-mRNA-1"/>
    <property type="gene ID" value="NBR_0002019001"/>
</dbReference>
<name>A0A0N4YSG8_NIPBR</name>
<evidence type="ECO:0000313" key="1">
    <source>
        <dbReference type="EMBL" id="VDL83928.1"/>
    </source>
</evidence>
<sequence>MKLRPPTPGSSMATVSPVCGAFQRLFCARLLGAATTSRCSMLFETTVMVWELQYVIMGRFINARSSSSVSVTESDTVCRPDGLSL</sequence>
<evidence type="ECO:0000313" key="3">
    <source>
        <dbReference type="WBParaSite" id="NBR_0002019001-mRNA-1"/>
    </source>
</evidence>
<reference evidence="3" key="1">
    <citation type="submission" date="2017-02" db="UniProtKB">
        <authorList>
            <consortium name="WormBaseParasite"/>
        </authorList>
    </citation>
    <scope>IDENTIFICATION</scope>
</reference>
<gene>
    <name evidence="1" type="ORF">NBR_LOCUS20191</name>
</gene>
<keyword evidence="2" id="KW-1185">Reference proteome</keyword>
<evidence type="ECO:0000313" key="2">
    <source>
        <dbReference type="Proteomes" id="UP000271162"/>
    </source>
</evidence>
<dbReference type="EMBL" id="UYSL01024889">
    <property type="protein sequence ID" value="VDL83928.1"/>
    <property type="molecule type" value="Genomic_DNA"/>
</dbReference>
<organism evidence="3">
    <name type="scientific">Nippostrongylus brasiliensis</name>
    <name type="common">Rat hookworm</name>
    <dbReference type="NCBI Taxonomy" id="27835"/>
    <lineage>
        <taxon>Eukaryota</taxon>
        <taxon>Metazoa</taxon>
        <taxon>Ecdysozoa</taxon>
        <taxon>Nematoda</taxon>
        <taxon>Chromadorea</taxon>
        <taxon>Rhabditida</taxon>
        <taxon>Rhabditina</taxon>
        <taxon>Rhabditomorpha</taxon>
        <taxon>Strongyloidea</taxon>
        <taxon>Heligmosomidae</taxon>
        <taxon>Nippostrongylus</taxon>
    </lineage>
</organism>
<protein>
    <submittedName>
        <fullName evidence="3">Secreted protein</fullName>
    </submittedName>
</protein>
<reference evidence="1 2" key="2">
    <citation type="submission" date="2018-11" db="EMBL/GenBank/DDBJ databases">
        <authorList>
            <consortium name="Pathogen Informatics"/>
        </authorList>
    </citation>
    <scope>NUCLEOTIDE SEQUENCE [LARGE SCALE GENOMIC DNA]</scope>
</reference>
<accession>A0A0N4YSG8</accession>
<proteinExistence type="predicted"/>
<dbReference type="AlphaFoldDB" id="A0A0N4YSG8"/>
<dbReference type="Proteomes" id="UP000271162">
    <property type="component" value="Unassembled WGS sequence"/>
</dbReference>